<dbReference type="AlphaFoldDB" id="A0AB35HRD4"/>
<accession>A0AB35HRD4</accession>
<dbReference type="EMBL" id="JACACB010000028">
    <property type="protein sequence ID" value="MCO8298650.1"/>
    <property type="molecule type" value="Genomic_DNA"/>
</dbReference>
<comment type="caution">
    <text evidence="1">The sequence shown here is derived from an EMBL/GenBank/DDBJ whole genome shotgun (WGS) entry which is preliminary data.</text>
</comment>
<gene>
    <name evidence="1" type="ORF">HXW75_09215</name>
</gene>
<proteinExistence type="predicted"/>
<name>A0AB35HRD4_TETHA</name>
<reference evidence="1" key="1">
    <citation type="submission" date="2020-06" db="EMBL/GenBank/DDBJ databases">
        <authorList>
            <person name="Link T."/>
            <person name="Ehrmann M."/>
        </authorList>
    </citation>
    <scope>NUCLEOTIDE SEQUENCE</scope>
    <source>
        <strain evidence="1">TMW 2.2257</strain>
    </source>
</reference>
<organism evidence="1 2">
    <name type="scientific">Tetragenococcus halophilus</name>
    <name type="common">Pediococcus halophilus</name>
    <dbReference type="NCBI Taxonomy" id="51669"/>
    <lineage>
        <taxon>Bacteria</taxon>
        <taxon>Bacillati</taxon>
        <taxon>Bacillota</taxon>
        <taxon>Bacilli</taxon>
        <taxon>Lactobacillales</taxon>
        <taxon>Enterococcaceae</taxon>
        <taxon>Tetragenococcus</taxon>
    </lineage>
</organism>
<dbReference type="RefSeq" id="WP_253210244.1">
    <property type="nucleotide sequence ID" value="NZ_JACACB010000028.1"/>
</dbReference>
<dbReference type="Proteomes" id="UP001057280">
    <property type="component" value="Unassembled WGS sequence"/>
</dbReference>
<evidence type="ECO:0008006" key="3">
    <source>
        <dbReference type="Google" id="ProtNLM"/>
    </source>
</evidence>
<sequence length="103" mass="11966">MEEMVIPIKDIPETMERLEQAMQILHDKYEHPDLLEIRVKDIDSVPEVYYKGEPVYEGRLGSVSYLWEPGDYEEEGTHNIDIKGASVEDASWDTISKHKMRGD</sequence>
<evidence type="ECO:0000313" key="1">
    <source>
        <dbReference type="EMBL" id="MCO8298650.1"/>
    </source>
</evidence>
<protein>
    <recommendedName>
        <fullName evidence="3">Phage protein</fullName>
    </recommendedName>
</protein>
<reference evidence="1" key="2">
    <citation type="journal article" date="2021" name="BMC Microbiol.">
        <title>The diversity among the species Tetragenococcus halophilus including new isolates from a lupine seed fermentation.</title>
        <authorList>
            <person name="Link T."/>
            <person name="Vogel R.F."/>
            <person name="Ehrmann M.A."/>
        </authorList>
    </citation>
    <scope>NUCLEOTIDE SEQUENCE</scope>
    <source>
        <strain evidence="1">TMW 2.2257</strain>
    </source>
</reference>
<evidence type="ECO:0000313" key="2">
    <source>
        <dbReference type="Proteomes" id="UP001057280"/>
    </source>
</evidence>